<gene>
    <name evidence="2" type="ORF">FSB_LOCUS14914</name>
    <name evidence="3" type="ORF">FSB_LOCUS39704</name>
</gene>
<dbReference type="InterPro" id="IPR022666">
    <property type="entry name" value="Ribosomal_uL2_RNA-bd_dom"/>
</dbReference>
<accession>A0A2N9FIF7</accession>
<dbReference type="InterPro" id="IPR012340">
    <property type="entry name" value="NA-bd_OB-fold"/>
</dbReference>
<reference evidence="2" key="1">
    <citation type="submission" date="2018-02" db="EMBL/GenBank/DDBJ databases">
        <authorList>
            <person name="Cohen D.B."/>
            <person name="Kent A.D."/>
        </authorList>
    </citation>
    <scope>NUCLEOTIDE SEQUENCE</scope>
</reference>
<protein>
    <recommendedName>
        <fullName evidence="1">Large ribosomal subunit protein uL2 RNA-binding domain-containing protein</fullName>
    </recommendedName>
</protein>
<name>A0A2N9FIF7_FAGSY</name>
<dbReference type="Pfam" id="PF00181">
    <property type="entry name" value="Ribosomal_L2_N"/>
    <property type="match status" value="1"/>
</dbReference>
<proteinExistence type="predicted"/>
<dbReference type="EMBL" id="OIVN01000890">
    <property type="protein sequence ID" value="SPC87032.1"/>
    <property type="molecule type" value="Genomic_DNA"/>
</dbReference>
<evidence type="ECO:0000313" key="2">
    <source>
        <dbReference type="EMBL" id="SPC87032.1"/>
    </source>
</evidence>
<dbReference type="Gene3D" id="2.40.50.140">
    <property type="entry name" value="Nucleic acid-binding proteins"/>
    <property type="match status" value="1"/>
</dbReference>
<organism evidence="2">
    <name type="scientific">Fagus sylvatica</name>
    <name type="common">Beechnut</name>
    <dbReference type="NCBI Taxonomy" id="28930"/>
    <lineage>
        <taxon>Eukaryota</taxon>
        <taxon>Viridiplantae</taxon>
        <taxon>Streptophyta</taxon>
        <taxon>Embryophyta</taxon>
        <taxon>Tracheophyta</taxon>
        <taxon>Spermatophyta</taxon>
        <taxon>Magnoliopsida</taxon>
        <taxon>eudicotyledons</taxon>
        <taxon>Gunneridae</taxon>
        <taxon>Pentapetalae</taxon>
        <taxon>rosids</taxon>
        <taxon>fabids</taxon>
        <taxon>Fagales</taxon>
        <taxon>Fagaceae</taxon>
        <taxon>Fagus</taxon>
    </lineage>
</organism>
<evidence type="ECO:0000259" key="1">
    <source>
        <dbReference type="Pfam" id="PF00181"/>
    </source>
</evidence>
<sequence length="133" mass="14917">MLGFLCLLRSHDLPHPPPQGSDEVPQSRLGKRNGYLKGVVTEIIHDPGRGAPLAKVTFRHPFCYKKQNELFVAAEATFELFRSVPFISTPFAPRVRDPLRLGPPRGSPTSLRLTDLAHMQLPRRGLLTSLIWV</sequence>
<dbReference type="AlphaFoldDB" id="A0A2N9FIF7"/>
<evidence type="ECO:0000313" key="3">
    <source>
        <dbReference type="EMBL" id="SPD11822.1"/>
    </source>
</evidence>
<feature type="domain" description="Large ribosomal subunit protein uL2 RNA-binding" evidence="1">
    <location>
        <begin position="31"/>
        <end position="75"/>
    </location>
</feature>
<dbReference type="EMBL" id="OIVN01003523">
    <property type="protein sequence ID" value="SPD11822.1"/>
    <property type="molecule type" value="Genomic_DNA"/>
</dbReference>
<dbReference type="SUPFAM" id="SSF50249">
    <property type="entry name" value="Nucleic acid-binding proteins"/>
    <property type="match status" value="1"/>
</dbReference>